<dbReference type="InterPro" id="IPR050921">
    <property type="entry name" value="T4SS_GSP_E_ATPase"/>
</dbReference>
<protein>
    <submittedName>
        <fullName evidence="3">PilT/PilU family type 4a pilus ATPase</fullName>
    </submittedName>
</protein>
<proteinExistence type="inferred from homology"/>
<gene>
    <name evidence="3" type="ORF">GSF08_11415</name>
</gene>
<comment type="caution">
    <text evidence="3">The sequence shown here is derived from an EMBL/GenBank/DDBJ whole genome shotgun (WGS) entry which is preliminary data.</text>
</comment>
<comment type="similarity">
    <text evidence="1">Belongs to the GSP E family.</text>
</comment>
<dbReference type="InterPro" id="IPR001482">
    <property type="entry name" value="T2SS/T4SS_dom"/>
</dbReference>
<keyword evidence="4" id="KW-1185">Reference proteome</keyword>
<evidence type="ECO:0000313" key="3">
    <source>
        <dbReference type="EMBL" id="MXQ74534.1"/>
    </source>
</evidence>
<dbReference type="AlphaFoldDB" id="A0A6N8UB23"/>
<dbReference type="EMBL" id="WUUQ01000009">
    <property type="protein sequence ID" value="MXQ74534.1"/>
    <property type="molecule type" value="Genomic_DNA"/>
</dbReference>
<dbReference type="CDD" id="cd01131">
    <property type="entry name" value="PilT"/>
    <property type="match status" value="1"/>
</dbReference>
<dbReference type="SUPFAM" id="SSF52540">
    <property type="entry name" value="P-loop containing nucleoside triphosphate hydrolases"/>
    <property type="match status" value="1"/>
</dbReference>
<reference evidence="3 4" key="2">
    <citation type="submission" date="2020-01" db="EMBL/GenBank/DDBJ databases">
        <title>Clostridiaceae sp. nov. isolated from the gut of human by culturomics.</title>
        <authorList>
            <person name="Chang Y."/>
        </authorList>
    </citation>
    <scope>NUCLEOTIDE SEQUENCE [LARGE SCALE GENOMIC DNA]</scope>
    <source>
        <strain evidence="3 4">DONG20-135</strain>
    </source>
</reference>
<dbReference type="Proteomes" id="UP000434036">
    <property type="component" value="Unassembled WGS sequence"/>
</dbReference>
<reference evidence="3 4" key="1">
    <citation type="submission" date="2019-12" db="EMBL/GenBank/DDBJ databases">
        <authorList>
            <person name="Yang R."/>
        </authorList>
    </citation>
    <scope>NUCLEOTIDE SEQUENCE [LARGE SCALE GENOMIC DNA]</scope>
    <source>
        <strain evidence="3 4">DONG20-135</strain>
    </source>
</reference>
<evidence type="ECO:0000313" key="4">
    <source>
        <dbReference type="Proteomes" id="UP000434036"/>
    </source>
</evidence>
<dbReference type="PANTHER" id="PTHR30486">
    <property type="entry name" value="TWITCHING MOTILITY PROTEIN PILT"/>
    <property type="match status" value="1"/>
</dbReference>
<dbReference type="Pfam" id="PF00437">
    <property type="entry name" value="T2SSE"/>
    <property type="match status" value="1"/>
</dbReference>
<sequence length="359" mass="40083">MNREMMENLLKQAVNAEASDLFIVVGCPCAMKVNGTIQYMDDKMLKPADTAQMVQLLYEMGENPYYERFLENGDNDFSFSVAGIGRFRVNTYLQRNSQAAALRVVSFDLPDPQKLHIPEIITDMYAIKKGLILVTGSAGSGKSTTLSCIIERINKERSTHIVTIEDPIEFLHRHKKSIVSQREIDHDTTDYISALRSALRQAPEVILLGEMRDLETIETAVTAAETGHLILSTVHTIGAANTIDRILDVFPPNQQQQIRIQLSMVLHAVISQQLVPCVDGTLIPAFEIMIANQAIRSQIREAKTHQIDNTIYSNRASGMITMDESLILLLQEGKISKATAITYSTNPDAMQRRIALLPQ</sequence>
<dbReference type="RefSeq" id="WP_160625918.1">
    <property type="nucleotide sequence ID" value="NZ_WUUQ01000009.1"/>
</dbReference>
<dbReference type="GO" id="GO:0016887">
    <property type="term" value="F:ATP hydrolysis activity"/>
    <property type="evidence" value="ECO:0007669"/>
    <property type="project" value="InterPro"/>
</dbReference>
<name>A0A6N8UB23_9FIRM</name>
<dbReference type="NCBIfam" id="TIGR01420">
    <property type="entry name" value="pilT_fam"/>
    <property type="match status" value="1"/>
</dbReference>
<evidence type="ECO:0000256" key="1">
    <source>
        <dbReference type="ARBA" id="ARBA00006611"/>
    </source>
</evidence>
<dbReference type="Gene3D" id="3.30.450.90">
    <property type="match status" value="1"/>
</dbReference>
<dbReference type="Gene3D" id="3.40.50.300">
    <property type="entry name" value="P-loop containing nucleotide triphosphate hydrolases"/>
    <property type="match status" value="1"/>
</dbReference>
<feature type="domain" description="AAA+ ATPase" evidence="2">
    <location>
        <begin position="128"/>
        <end position="253"/>
    </location>
</feature>
<dbReference type="SMART" id="SM00382">
    <property type="entry name" value="AAA"/>
    <property type="match status" value="1"/>
</dbReference>
<dbReference type="InterPro" id="IPR003593">
    <property type="entry name" value="AAA+_ATPase"/>
</dbReference>
<organism evidence="3 4">
    <name type="scientific">Copranaerobaculum intestinale</name>
    <dbReference type="NCBI Taxonomy" id="2692629"/>
    <lineage>
        <taxon>Bacteria</taxon>
        <taxon>Bacillati</taxon>
        <taxon>Bacillota</taxon>
        <taxon>Erysipelotrichia</taxon>
        <taxon>Erysipelotrichales</taxon>
        <taxon>Erysipelotrichaceae</taxon>
        <taxon>Copranaerobaculum</taxon>
    </lineage>
</organism>
<dbReference type="InterPro" id="IPR027417">
    <property type="entry name" value="P-loop_NTPase"/>
</dbReference>
<dbReference type="GO" id="GO:0005524">
    <property type="term" value="F:ATP binding"/>
    <property type="evidence" value="ECO:0007669"/>
    <property type="project" value="InterPro"/>
</dbReference>
<dbReference type="InterPro" id="IPR006321">
    <property type="entry name" value="PilT/PilU"/>
</dbReference>
<evidence type="ECO:0000259" key="2">
    <source>
        <dbReference type="SMART" id="SM00382"/>
    </source>
</evidence>
<accession>A0A6N8UB23</accession>